<dbReference type="RefSeq" id="WP_123794497.1">
    <property type="nucleotide sequence ID" value="NZ_CP031699.1"/>
</dbReference>
<dbReference type="Proteomes" id="UP000325536">
    <property type="component" value="Chromosome"/>
</dbReference>
<name>A0A5P3MRQ2_NEIAN</name>
<feature type="transmembrane region" description="Helical" evidence="1">
    <location>
        <begin position="69"/>
        <end position="91"/>
    </location>
</feature>
<feature type="transmembrane region" description="Helical" evidence="1">
    <location>
        <begin position="171"/>
        <end position="189"/>
    </location>
</feature>
<keyword evidence="1" id="KW-0472">Membrane</keyword>
<dbReference type="InterPro" id="IPR021296">
    <property type="entry name" value="DUF2868"/>
</dbReference>
<keyword evidence="1" id="KW-0812">Transmembrane</keyword>
<evidence type="ECO:0000313" key="2">
    <source>
        <dbReference type="EMBL" id="QEY23319.1"/>
    </source>
</evidence>
<organism evidence="2 3">
    <name type="scientific">Neisseria animalis</name>
    <dbReference type="NCBI Taxonomy" id="492"/>
    <lineage>
        <taxon>Bacteria</taxon>
        <taxon>Pseudomonadati</taxon>
        <taxon>Pseudomonadota</taxon>
        <taxon>Betaproteobacteria</taxon>
        <taxon>Neisseriales</taxon>
        <taxon>Neisseriaceae</taxon>
        <taxon>Neisseria</taxon>
    </lineage>
</organism>
<reference evidence="2 3" key="1">
    <citation type="submission" date="2018-08" db="EMBL/GenBank/DDBJ databases">
        <title>Neisseria animalis ATCC 49930 complete genome.</title>
        <authorList>
            <person name="Veseli I.A."/>
            <person name="Mascarenhas dos Santos A.C."/>
            <person name="Buttler R."/>
            <person name="Pombert J.-F."/>
        </authorList>
    </citation>
    <scope>NUCLEOTIDE SEQUENCE [LARGE SCALE GENOMIC DNA]</scope>
    <source>
        <strain evidence="2 3">ATCC 49930</strain>
    </source>
</reference>
<protein>
    <submittedName>
        <fullName evidence="2">DUF2868 domain-containing protein</fullName>
    </submittedName>
</protein>
<accession>A0A5P3MRQ2</accession>
<keyword evidence="3" id="KW-1185">Reference proteome</keyword>
<feature type="transmembrane region" description="Helical" evidence="1">
    <location>
        <begin position="98"/>
        <end position="119"/>
    </location>
</feature>
<dbReference type="AlphaFoldDB" id="A0A5P3MRQ2"/>
<gene>
    <name evidence="2" type="ORF">D0T90_01390</name>
</gene>
<dbReference type="OrthoDB" id="6210861at2"/>
<dbReference type="EMBL" id="CP031699">
    <property type="protein sequence ID" value="QEY23319.1"/>
    <property type="molecule type" value="Genomic_DNA"/>
</dbReference>
<evidence type="ECO:0000256" key="1">
    <source>
        <dbReference type="SAM" id="Phobius"/>
    </source>
</evidence>
<proteinExistence type="predicted"/>
<evidence type="ECO:0000313" key="3">
    <source>
        <dbReference type="Proteomes" id="UP000325536"/>
    </source>
</evidence>
<dbReference type="Pfam" id="PF11067">
    <property type="entry name" value="DUF2868"/>
    <property type="match status" value="1"/>
</dbReference>
<dbReference type="KEGG" id="naq:D0T90_01390"/>
<keyword evidence="1" id="KW-1133">Transmembrane helix</keyword>
<sequence length="451" mass="50594">MLNPQRKLVELVRILEESGHVFPADPEQVTESLRPVEGGFEQKLIRRAEMVDRNHLLKHSLEQARAGSFWLWVVAASLMFTTGFSATYLLMDSQGLNFFLILASVLGMNTLMMAVWLLSVGLRLKPGRWAVSPATWLRGKDSVNQALLRLFAEEWRRPSARWLLGTTTHGLWLATLSGMLVSVLLLLLVRQYTFNWESTLLSNEASVQAVAWLSWLPAKLGFPVPDSAAVLQGRLGSNVADARAWSGLLIGSMLAYGILPRLAAWLVCKVLFKAAEAELPLEKPYYQNIIRRWQVKVVDADTQQEKVEAVSPKIYLSDAPKWAVMLETEWPDKDWFGHTLGQEWADGGVLADRNAEAEWLARLSAQPMQLLVGVRMRQVPDRGMLRQIVRLAEAAQGGIVVQLLAEAEHSDGIGERLVQWQQALSERGVAWLAPPKLAQEMRLRHTDSDNV</sequence>